<sequence>MSKIIDSSEVMTSRRYVHLPTEVLIQIARFISADWRNPNGPFFQVTLQRFCAVSRQWYSAGIEFLYYRPQLDRGNSFSLFTNTVCPSIRSRERKADLGSFVHILNLGRLVHHSSNSLTARLLGRVKKNLKTFVAPRVSFAINSLAPLAKCKNLSYLCLDFVAEPIPLSALKKAISGLDRLITIKLSSSMFITDDGSPEDWPPNLSFLQVAGRFDIETMSYFRWPSKLVGLTFCGCENLDTSALEEILINEQLCTTLQRLTIHRSNREMFEEGPSEILSTLIALKSLRIPVDLLYDLLILPMFDSPISIRELELTEPYDEQFPAEFDAKEFCEALNTHLSRVCYIGLSPGCLRIIPEALHAKIDKRVWKNIDKCSEEELDSLLDMGVVVMDREPVC</sequence>
<reference evidence="1" key="2">
    <citation type="journal article" date="2023" name="IMA Fungus">
        <title>Comparative genomic study of the Penicillium genus elucidates a diverse pangenome and 15 lateral gene transfer events.</title>
        <authorList>
            <person name="Petersen C."/>
            <person name="Sorensen T."/>
            <person name="Nielsen M.R."/>
            <person name="Sondergaard T.E."/>
            <person name="Sorensen J.L."/>
            <person name="Fitzpatrick D.A."/>
            <person name="Frisvad J.C."/>
            <person name="Nielsen K.L."/>
        </authorList>
    </citation>
    <scope>NUCLEOTIDE SEQUENCE</scope>
    <source>
        <strain evidence="1">IBT 3081</strain>
    </source>
</reference>
<accession>A0A9W9VJQ5</accession>
<evidence type="ECO:0000313" key="1">
    <source>
        <dbReference type="EMBL" id="KAJ5384447.1"/>
    </source>
</evidence>
<keyword evidence="2" id="KW-1185">Reference proteome</keyword>
<dbReference type="RefSeq" id="XP_056584223.1">
    <property type="nucleotide sequence ID" value="XM_056720088.1"/>
</dbReference>
<dbReference type="AlphaFoldDB" id="A0A9W9VJQ5"/>
<reference evidence="1" key="1">
    <citation type="submission" date="2022-12" db="EMBL/GenBank/DDBJ databases">
        <authorList>
            <person name="Petersen C."/>
        </authorList>
    </citation>
    <scope>NUCLEOTIDE SEQUENCE</scope>
    <source>
        <strain evidence="1">IBT 3081</strain>
    </source>
</reference>
<dbReference type="EMBL" id="JAPZBT010000001">
    <property type="protein sequence ID" value="KAJ5384447.1"/>
    <property type="molecule type" value="Genomic_DNA"/>
</dbReference>
<dbReference type="Gene3D" id="3.80.10.10">
    <property type="entry name" value="Ribonuclease Inhibitor"/>
    <property type="match status" value="1"/>
</dbReference>
<dbReference type="GeneID" id="81459271"/>
<organism evidence="1 2">
    <name type="scientific">Penicillium concentricum</name>
    <dbReference type="NCBI Taxonomy" id="293559"/>
    <lineage>
        <taxon>Eukaryota</taxon>
        <taxon>Fungi</taxon>
        <taxon>Dikarya</taxon>
        <taxon>Ascomycota</taxon>
        <taxon>Pezizomycotina</taxon>
        <taxon>Eurotiomycetes</taxon>
        <taxon>Eurotiomycetidae</taxon>
        <taxon>Eurotiales</taxon>
        <taxon>Aspergillaceae</taxon>
        <taxon>Penicillium</taxon>
    </lineage>
</organism>
<proteinExistence type="predicted"/>
<dbReference type="Proteomes" id="UP001147752">
    <property type="component" value="Unassembled WGS sequence"/>
</dbReference>
<dbReference type="OrthoDB" id="2125396at2759"/>
<dbReference type="SUPFAM" id="SSF52047">
    <property type="entry name" value="RNI-like"/>
    <property type="match status" value="1"/>
</dbReference>
<comment type="caution">
    <text evidence="1">The sequence shown here is derived from an EMBL/GenBank/DDBJ whole genome shotgun (WGS) entry which is preliminary data.</text>
</comment>
<protein>
    <recommendedName>
        <fullName evidence="3">F-box domain-containing protein</fullName>
    </recommendedName>
</protein>
<name>A0A9W9VJQ5_9EURO</name>
<dbReference type="InterPro" id="IPR032675">
    <property type="entry name" value="LRR_dom_sf"/>
</dbReference>
<evidence type="ECO:0008006" key="3">
    <source>
        <dbReference type="Google" id="ProtNLM"/>
    </source>
</evidence>
<evidence type="ECO:0000313" key="2">
    <source>
        <dbReference type="Proteomes" id="UP001147752"/>
    </source>
</evidence>
<gene>
    <name evidence="1" type="ORF">N7517_002358</name>
</gene>